<dbReference type="PROSITE" id="PS01099">
    <property type="entry name" value="COMPLEX1_24K"/>
    <property type="match status" value="1"/>
</dbReference>
<dbReference type="GO" id="GO:0003677">
    <property type="term" value="F:DNA binding"/>
    <property type="evidence" value="ECO:0007669"/>
    <property type="project" value="UniProtKB-KW"/>
</dbReference>
<feature type="compositionally biased region" description="Basic residues" evidence="8">
    <location>
        <begin position="1"/>
        <end position="11"/>
    </location>
</feature>
<evidence type="ECO:0000313" key="10">
    <source>
        <dbReference type="Proteomes" id="UP000317371"/>
    </source>
</evidence>
<dbReference type="NCBIfam" id="NF005747">
    <property type="entry name" value="PRK07571.1"/>
    <property type="match status" value="1"/>
</dbReference>
<dbReference type="Gene3D" id="1.10.10.1590">
    <property type="entry name" value="NADH-quinone oxidoreductase subunit E"/>
    <property type="match status" value="1"/>
</dbReference>
<dbReference type="Gene3D" id="3.40.30.10">
    <property type="entry name" value="Glutaredoxin"/>
    <property type="match status" value="1"/>
</dbReference>
<proteinExistence type="inferred from homology"/>
<dbReference type="InterPro" id="IPR028431">
    <property type="entry name" value="NADP_DH_HndA-like"/>
</dbReference>
<evidence type="ECO:0000256" key="4">
    <source>
        <dbReference type="ARBA" id="ARBA00023004"/>
    </source>
</evidence>
<feature type="binding site" evidence="7">
    <location>
        <position position="140"/>
    </location>
    <ligand>
        <name>[2Fe-2S] cluster</name>
        <dbReference type="ChEBI" id="CHEBI:190135"/>
    </ligand>
</feature>
<dbReference type="PANTHER" id="PTHR43342">
    <property type="entry name" value="NADH-QUINONE OXIDOREDUCTASE, E SUBUNIT"/>
    <property type="match status" value="1"/>
</dbReference>
<sequence>MAARPTAKRSPRRDDGGEHPSGDPRFKLIDRTLKRFQYQQDALIEVLHTAQEAFGFLEEDLLIYVARQLKLPLSWVYGVATFYHFFSLKPQGEHTCIVCMGTACYVKRAAEIVASLQAEFGVEPGQTTPDGKLSVATARCLGSCGLAPVIVVDGEVLGRETPETTLSRLKALLDTSQPEPMAG</sequence>
<dbReference type="FunFam" id="1.10.10.1590:FF:000001">
    <property type="entry name" value="NADH-quinone oxidoreductase subunit E"/>
    <property type="match status" value="1"/>
</dbReference>
<evidence type="ECO:0000256" key="2">
    <source>
        <dbReference type="ARBA" id="ARBA00022714"/>
    </source>
</evidence>
<keyword evidence="10" id="KW-1185">Reference proteome</keyword>
<organism evidence="9 10">
    <name type="scientific">Litorilinea aerophila</name>
    <dbReference type="NCBI Taxonomy" id="1204385"/>
    <lineage>
        <taxon>Bacteria</taxon>
        <taxon>Bacillati</taxon>
        <taxon>Chloroflexota</taxon>
        <taxon>Caldilineae</taxon>
        <taxon>Caldilineales</taxon>
        <taxon>Caldilineaceae</taxon>
        <taxon>Litorilinea</taxon>
    </lineage>
</organism>
<dbReference type="Proteomes" id="UP000317371">
    <property type="component" value="Unassembled WGS sequence"/>
</dbReference>
<dbReference type="InterPro" id="IPR002023">
    <property type="entry name" value="NuoE-like"/>
</dbReference>
<keyword evidence="4 7" id="KW-0408">Iron</keyword>
<evidence type="ECO:0000256" key="5">
    <source>
        <dbReference type="ARBA" id="ARBA00023014"/>
    </source>
</evidence>
<evidence type="ECO:0000256" key="3">
    <source>
        <dbReference type="ARBA" id="ARBA00022723"/>
    </source>
</evidence>
<feature type="binding site" evidence="7">
    <location>
        <position position="104"/>
    </location>
    <ligand>
        <name>[2Fe-2S] cluster</name>
        <dbReference type="ChEBI" id="CHEBI:190135"/>
    </ligand>
</feature>
<comment type="similarity">
    <text evidence="1">Belongs to the complex I 24 kDa subunit family.</text>
</comment>
<comment type="cofactor">
    <cofactor evidence="6">
        <name>[2Fe-2S] cluster</name>
        <dbReference type="ChEBI" id="CHEBI:190135"/>
    </cofactor>
</comment>
<dbReference type="RefSeq" id="WP_141611244.1">
    <property type="nucleotide sequence ID" value="NZ_VIGC02000023.1"/>
</dbReference>
<dbReference type="Pfam" id="PF01257">
    <property type="entry name" value="2Fe-2S_thioredx"/>
    <property type="match status" value="1"/>
</dbReference>
<comment type="caution">
    <text evidence="9">The sequence shown here is derived from an EMBL/GenBank/DDBJ whole genome shotgun (WGS) entry which is preliminary data.</text>
</comment>
<evidence type="ECO:0000256" key="6">
    <source>
        <dbReference type="ARBA" id="ARBA00034078"/>
    </source>
</evidence>
<dbReference type="PIRSF" id="PIRSF000216">
    <property type="entry name" value="NADH_DH_24kDa"/>
    <property type="match status" value="1"/>
</dbReference>
<evidence type="ECO:0000256" key="7">
    <source>
        <dbReference type="PIRSR" id="PIRSR000216-1"/>
    </source>
</evidence>
<keyword evidence="2 7" id="KW-0001">2Fe-2S</keyword>
<feature type="region of interest" description="Disordered" evidence="8">
    <location>
        <begin position="1"/>
        <end position="24"/>
    </location>
</feature>
<dbReference type="GO" id="GO:0051537">
    <property type="term" value="F:2 iron, 2 sulfur cluster binding"/>
    <property type="evidence" value="ECO:0007669"/>
    <property type="project" value="UniProtKB-KW"/>
</dbReference>
<dbReference type="GO" id="GO:0016491">
    <property type="term" value="F:oxidoreductase activity"/>
    <property type="evidence" value="ECO:0007669"/>
    <property type="project" value="InterPro"/>
</dbReference>
<accession>A0A540VCK7</accession>
<dbReference type="PANTHER" id="PTHR43342:SF2">
    <property type="entry name" value="POTENTIAL NAD-REDUCING HYDROGENASE SUBUNIT"/>
    <property type="match status" value="1"/>
</dbReference>
<dbReference type="InParanoid" id="A0A540VCK7"/>
<evidence type="ECO:0000256" key="1">
    <source>
        <dbReference type="ARBA" id="ARBA00010643"/>
    </source>
</evidence>
<dbReference type="AlphaFoldDB" id="A0A540VCK7"/>
<comment type="cofactor">
    <cofactor evidence="7">
        <name>[2Fe-2S] cluster</name>
        <dbReference type="ChEBI" id="CHEBI:190135"/>
    </cofactor>
    <text evidence="7">Binds 1 [2Fe-2S] cluster.</text>
</comment>
<feature type="compositionally biased region" description="Basic and acidic residues" evidence="8">
    <location>
        <begin position="12"/>
        <end position="24"/>
    </location>
</feature>
<keyword evidence="9" id="KW-0371">Homeobox</keyword>
<evidence type="ECO:0000256" key="8">
    <source>
        <dbReference type="SAM" id="MobiDB-lite"/>
    </source>
</evidence>
<dbReference type="EMBL" id="VIGC01000023">
    <property type="protein sequence ID" value="TQE94497.1"/>
    <property type="molecule type" value="Genomic_DNA"/>
</dbReference>
<dbReference type="SUPFAM" id="SSF52833">
    <property type="entry name" value="Thioredoxin-like"/>
    <property type="match status" value="1"/>
</dbReference>
<dbReference type="InterPro" id="IPR041921">
    <property type="entry name" value="NuoE_N"/>
</dbReference>
<dbReference type="CDD" id="cd03064">
    <property type="entry name" value="TRX_Fd_NuoE"/>
    <property type="match status" value="1"/>
</dbReference>
<dbReference type="OrthoDB" id="9807941at2"/>
<protein>
    <submittedName>
        <fullName evidence="9">Bidirectional hydrogenase complex protein HoxE</fullName>
    </submittedName>
</protein>
<gene>
    <name evidence="9" type="primary">hoxE</name>
    <name evidence="9" type="ORF">FKZ61_16455</name>
</gene>
<reference evidence="9 10" key="1">
    <citation type="submission" date="2019-06" db="EMBL/GenBank/DDBJ databases">
        <title>Genome sequence of Litorilinea aerophila BAA-2444.</title>
        <authorList>
            <person name="Maclea K.S."/>
            <person name="Maurais E.G."/>
            <person name="Iannazzi L.C."/>
        </authorList>
    </citation>
    <scope>NUCLEOTIDE SEQUENCE [LARGE SCALE GENOMIC DNA]</scope>
    <source>
        <strain evidence="9 10">ATCC BAA-2444</strain>
    </source>
</reference>
<dbReference type="GO" id="GO:0046872">
    <property type="term" value="F:metal ion binding"/>
    <property type="evidence" value="ECO:0007669"/>
    <property type="project" value="UniProtKB-KW"/>
</dbReference>
<dbReference type="InterPro" id="IPR036249">
    <property type="entry name" value="Thioredoxin-like_sf"/>
</dbReference>
<dbReference type="InterPro" id="IPR042128">
    <property type="entry name" value="NuoE_dom"/>
</dbReference>
<feature type="binding site" evidence="7">
    <location>
        <position position="144"/>
    </location>
    <ligand>
        <name>[2Fe-2S] cluster</name>
        <dbReference type="ChEBI" id="CHEBI:190135"/>
    </ligand>
</feature>
<name>A0A540VCK7_9CHLR</name>
<keyword evidence="3 7" id="KW-0479">Metal-binding</keyword>
<feature type="binding site" evidence="7">
    <location>
        <position position="99"/>
    </location>
    <ligand>
        <name>[2Fe-2S] cluster</name>
        <dbReference type="ChEBI" id="CHEBI:190135"/>
    </ligand>
</feature>
<keyword evidence="5 7" id="KW-0411">Iron-sulfur</keyword>
<evidence type="ECO:0000313" key="9">
    <source>
        <dbReference type="EMBL" id="TQE94497.1"/>
    </source>
</evidence>